<organism evidence="1 2">
    <name type="scientific">Vespula pensylvanica</name>
    <name type="common">Western yellow jacket</name>
    <name type="synonym">Wasp</name>
    <dbReference type="NCBI Taxonomy" id="30213"/>
    <lineage>
        <taxon>Eukaryota</taxon>
        <taxon>Metazoa</taxon>
        <taxon>Ecdysozoa</taxon>
        <taxon>Arthropoda</taxon>
        <taxon>Hexapoda</taxon>
        <taxon>Insecta</taxon>
        <taxon>Pterygota</taxon>
        <taxon>Neoptera</taxon>
        <taxon>Endopterygota</taxon>
        <taxon>Hymenoptera</taxon>
        <taxon>Apocrita</taxon>
        <taxon>Aculeata</taxon>
        <taxon>Vespoidea</taxon>
        <taxon>Vespidae</taxon>
        <taxon>Vespinae</taxon>
        <taxon>Vespula</taxon>
    </lineage>
</organism>
<accession>A0A834P199</accession>
<reference evidence="1" key="1">
    <citation type="journal article" date="2020" name="G3 (Bethesda)">
        <title>High-Quality Assemblies for Three Invasive Social Wasps from the &lt;i&gt;Vespula&lt;/i&gt; Genus.</title>
        <authorList>
            <person name="Harrop T.W.R."/>
            <person name="Guhlin J."/>
            <person name="McLaughlin G.M."/>
            <person name="Permina E."/>
            <person name="Stockwell P."/>
            <person name="Gilligan J."/>
            <person name="Le Lec M.F."/>
            <person name="Gruber M.A.M."/>
            <person name="Quinn O."/>
            <person name="Lovegrove M."/>
            <person name="Duncan E.J."/>
            <person name="Remnant E.J."/>
            <person name="Van Eeckhoven J."/>
            <person name="Graham B."/>
            <person name="Knapp R.A."/>
            <person name="Langford K.W."/>
            <person name="Kronenberg Z."/>
            <person name="Press M.O."/>
            <person name="Eacker S.M."/>
            <person name="Wilson-Rankin E.E."/>
            <person name="Purcell J."/>
            <person name="Lester P.J."/>
            <person name="Dearden P.K."/>
        </authorList>
    </citation>
    <scope>NUCLEOTIDE SEQUENCE</scope>
    <source>
        <strain evidence="1">Volc-1</strain>
    </source>
</reference>
<dbReference type="AlphaFoldDB" id="A0A834P199"/>
<comment type="caution">
    <text evidence="1">The sequence shown here is derived from an EMBL/GenBank/DDBJ whole genome shotgun (WGS) entry which is preliminary data.</text>
</comment>
<gene>
    <name evidence="1" type="ORF">H0235_009136</name>
</gene>
<protein>
    <submittedName>
        <fullName evidence="1">Uncharacterized protein</fullName>
    </submittedName>
</protein>
<dbReference type="Proteomes" id="UP000600918">
    <property type="component" value="Unassembled WGS sequence"/>
</dbReference>
<proteinExistence type="predicted"/>
<evidence type="ECO:0000313" key="2">
    <source>
        <dbReference type="Proteomes" id="UP000600918"/>
    </source>
</evidence>
<name>A0A834P199_VESPE</name>
<evidence type="ECO:0000313" key="1">
    <source>
        <dbReference type="EMBL" id="KAF7423853.1"/>
    </source>
</evidence>
<sequence>MGKAVGKTEKERSVLSIRLSVDASQFLDRELASSGNISHEGLLLRIIVELSRVYFQRTRPVWQIASLSP</sequence>
<keyword evidence="2" id="KW-1185">Reference proteome</keyword>
<dbReference type="EMBL" id="JACSDY010000007">
    <property type="protein sequence ID" value="KAF7423853.1"/>
    <property type="molecule type" value="Genomic_DNA"/>
</dbReference>